<gene>
    <name evidence="1" type="ORF">LOK49_LG02G01696</name>
</gene>
<organism evidence="1 2">
    <name type="scientific">Camellia lanceoleosa</name>
    <dbReference type="NCBI Taxonomy" id="1840588"/>
    <lineage>
        <taxon>Eukaryota</taxon>
        <taxon>Viridiplantae</taxon>
        <taxon>Streptophyta</taxon>
        <taxon>Embryophyta</taxon>
        <taxon>Tracheophyta</taxon>
        <taxon>Spermatophyta</taxon>
        <taxon>Magnoliopsida</taxon>
        <taxon>eudicotyledons</taxon>
        <taxon>Gunneridae</taxon>
        <taxon>Pentapetalae</taxon>
        <taxon>asterids</taxon>
        <taxon>Ericales</taxon>
        <taxon>Theaceae</taxon>
        <taxon>Camellia</taxon>
    </lineage>
</organism>
<name>A0ACC0IIK5_9ERIC</name>
<evidence type="ECO:0000313" key="1">
    <source>
        <dbReference type="EMBL" id="KAI8025280.1"/>
    </source>
</evidence>
<comment type="caution">
    <text evidence="1">The sequence shown here is derived from an EMBL/GenBank/DDBJ whole genome shotgun (WGS) entry which is preliminary data.</text>
</comment>
<sequence>MVDFIFGNAAVVLQNCMIYARKPMSGQQNTVTAQGRTDPNQNIGISIHNSQVMASFDLKPVLSSFKTYLGRPWMEYSRTVYLQTYLDTLVDPVGWLEQDGNFALNTLYYGEYKNSSPGSSTSGRVKWGGYRVISSAIEALQFSVPNFIVGQSWLPSTSVPFTSGL</sequence>
<protein>
    <submittedName>
        <fullName evidence="1">Pectinesterase 2</fullName>
    </submittedName>
</protein>
<keyword evidence="2" id="KW-1185">Reference proteome</keyword>
<evidence type="ECO:0000313" key="2">
    <source>
        <dbReference type="Proteomes" id="UP001060215"/>
    </source>
</evidence>
<dbReference type="Proteomes" id="UP001060215">
    <property type="component" value="Chromosome 3"/>
</dbReference>
<reference evidence="1 2" key="1">
    <citation type="journal article" date="2022" name="Plant J.">
        <title>Chromosome-level genome of Camellia lanceoleosa provides a valuable resource for understanding genome evolution and self-incompatibility.</title>
        <authorList>
            <person name="Gong W."/>
            <person name="Xiao S."/>
            <person name="Wang L."/>
            <person name="Liao Z."/>
            <person name="Chang Y."/>
            <person name="Mo W."/>
            <person name="Hu G."/>
            <person name="Li W."/>
            <person name="Zhao G."/>
            <person name="Zhu H."/>
            <person name="Hu X."/>
            <person name="Ji K."/>
            <person name="Xiang X."/>
            <person name="Song Q."/>
            <person name="Yuan D."/>
            <person name="Jin S."/>
            <person name="Zhang L."/>
        </authorList>
    </citation>
    <scope>NUCLEOTIDE SEQUENCE [LARGE SCALE GENOMIC DNA]</scope>
    <source>
        <strain evidence="1">SQ_2022a</strain>
    </source>
</reference>
<proteinExistence type="predicted"/>
<dbReference type="EMBL" id="CM045760">
    <property type="protein sequence ID" value="KAI8025280.1"/>
    <property type="molecule type" value="Genomic_DNA"/>
</dbReference>
<accession>A0ACC0IIK5</accession>